<gene>
    <name evidence="2" type="ORF">BpHYR1_017926</name>
</gene>
<dbReference type="EMBL" id="REGN01000654">
    <property type="protein sequence ID" value="RNA40317.1"/>
    <property type="molecule type" value="Genomic_DNA"/>
</dbReference>
<feature type="transmembrane region" description="Helical" evidence="1">
    <location>
        <begin position="55"/>
        <end position="75"/>
    </location>
</feature>
<sequence length="269" mass="31257">MGFHLQEKYILIKVEINKLVSIFNLRYKVTFTLTVTAYGVLTVTAYGVLTKQFYFIYFIIAEWLGVDYQGGLFTITTARNREAVRTNQNRQVEIMRKRKLVSDTRRTVGRPAVTWIHRIIPFDFHSSRSFAFTVSSLHAVPISMSSFVIVSPPCYCWSSYLTSPLRCPLKGSFRYPYFFHFKYMPHPSQSFFSILQYLRTVYPENLLQAYSVEGVQTFSARFTHPPAFTSEHPCFFYYIAVQFDFCFLGKLVDFHAARRLAKALFASAS</sequence>
<reference evidence="2 3" key="1">
    <citation type="journal article" date="2018" name="Sci. Rep.">
        <title>Genomic signatures of local adaptation to the degree of environmental predictability in rotifers.</title>
        <authorList>
            <person name="Franch-Gras L."/>
            <person name="Hahn C."/>
            <person name="Garcia-Roger E.M."/>
            <person name="Carmona M.J."/>
            <person name="Serra M."/>
            <person name="Gomez A."/>
        </authorList>
    </citation>
    <scope>NUCLEOTIDE SEQUENCE [LARGE SCALE GENOMIC DNA]</scope>
    <source>
        <strain evidence="2">HYR1</strain>
    </source>
</reference>
<dbReference type="Proteomes" id="UP000276133">
    <property type="component" value="Unassembled WGS sequence"/>
</dbReference>
<evidence type="ECO:0000313" key="2">
    <source>
        <dbReference type="EMBL" id="RNA40317.1"/>
    </source>
</evidence>
<protein>
    <submittedName>
        <fullName evidence="2">Uncharacterized protein</fullName>
    </submittedName>
</protein>
<keyword evidence="1" id="KW-0472">Membrane</keyword>
<evidence type="ECO:0000313" key="3">
    <source>
        <dbReference type="Proteomes" id="UP000276133"/>
    </source>
</evidence>
<keyword evidence="1" id="KW-0812">Transmembrane</keyword>
<proteinExistence type="predicted"/>
<feature type="transmembrane region" description="Helical" evidence="1">
    <location>
        <begin position="29"/>
        <end position="49"/>
    </location>
</feature>
<accession>A0A3M7SXB0</accession>
<keyword evidence="1" id="KW-1133">Transmembrane helix</keyword>
<evidence type="ECO:0000256" key="1">
    <source>
        <dbReference type="SAM" id="Phobius"/>
    </source>
</evidence>
<organism evidence="2 3">
    <name type="scientific">Brachionus plicatilis</name>
    <name type="common">Marine rotifer</name>
    <name type="synonym">Brachionus muelleri</name>
    <dbReference type="NCBI Taxonomy" id="10195"/>
    <lineage>
        <taxon>Eukaryota</taxon>
        <taxon>Metazoa</taxon>
        <taxon>Spiralia</taxon>
        <taxon>Gnathifera</taxon>
        <taxon>Rotifera</taxon>
        <taxon>Eurotatoria</taxon>
        <taxon>Monogononta</taxon>
        <taxon>Pseudotrocha</taxon>
        <taxon>Ploima</taxon>
        <taxon>Brachionidae</taxon>
        <taxon>Brachionus</taxon>
    </lineage>
</organism>
<dbReference type="AlphaFoldDB" id="A0A3M7SXB0"/>
<keyword evidence="3" id="KW-1185">Reference proteome</keyword>
<comment type="caution">
    <text evidence="2">The sequence shown here is derived from an EMBL/GenBank/DDBJ whole genome shotgun (WGS) entry which is preliminary data.</text>
</comment>
<name>A0A3M7SXB0_BRAPC</name>